<dbReference type="EMBL" id="CAJVQC010095411">
    <property type="protein sequence ID" value="CAG8828386.1"/>
    <property type="molecule type" value="Genomic_DNA"/>
</dbReference>
<accession>A0ACA9S696</accession>
<organism evidence="1 2">
    <name type="scientific">Racocetra persica</name>
    <dbReference type="NCBI Taxonomy" id="160502"/>
    <lineage>
        <taxon>Eukaryota</taxon>
        <taxon>Fungi</taxon>
        <taxon>Fungi incertae sedis</taxon>
        <taxon>Mucoromycota</taxon>
        <taxon>Glomeromycotina</taxon>
        <taxon>Glomeromycetes</taxon>
        <taxon>Diversisporales</taxon>
        <taxon>Gigasporaceae</taxon>
        <taxon>Racocetra</taxon>
    </lineage>
</organism>
<feature type="non-terminal residue" evidence="1">
    <location>
        <position position="1"/>
    </location>
</feature>
<evidence type="ECO:0000313" key="2">
    <source>
        <dbReference type="Proteomes" id="UP000789920"/>
    </source>
</evidence>
<reference evidence="1" key="1">
    <citation type="submission" date="2021-06" db="EMBL/GenBank/DDBJ databases">
        <authorList>
            <person name="Kallberg Y."/>
            <person name="Tangrot J."/>
            <person name="Rosling A."/>
        </authorList>
    </citation>
    <scope>NUCLEOTIDE SEQUENCE</scope>
    <source>
        <strain evidence="1">MA461A</strain>
    </source>
</reference>
<comment type="caution">
    <text evidence="1">The sequence shown here is derived from an EMBL/GenBank/DDBJ whole genome shotgun (WGS) entry which is preliminary data.</text>
</comment>
<evidence type="ECO:0000313" key="1">
    <source>
        <dbReference type="EMBL" id="CAG8828386.1"/>
    </source>
</evidence>
<dbReference type="Proteomes" id="UP000789920">
    <property type="component" value="Unassembled WGS sequence"/>
</dbReference>
<name>A0ACA9S696_9GLOM</name>
<gene>
    <name evidence="1" type="ORF">RPERSI_LOCUS27231</name>
</gene>
<keyword evidence="2" id="KW-1185">Reference proteome</keyword>
<proteinExistence type="predicted"/>
<sequence>LIGVGKDHLIQINKSLKTKGLVERLHGNTKRIPNTKNRTKIDQTLLPHIKIITPGTDLCETCKILKAEIRSANYNKEKELIQKRLDDHKQKAAIEREYYRNNILT</sequence>
<feature type="non-terminal residue" evidence="1">
    <location>
        <position position="105"/>
    </location>
</feature>
<protein>
    <submittedName>
        <fullName evidence="1">34889_t:CDS:1</fullName>
    </submittedName>
</protein>